<gene>
    <name evidence="2" type="ORF">OQ287_10845</name>
</gene>
<organism evidence="2 3">
    <name type="scientific">Larsenimonas rhizosphaerae</name>
    <dbReference type="NCBI Taxonomy" id="2944682"/>
    <lineage>
        <taxon>Bacteria</taxon>
        <taxon>Pseudomonadati</taxon>
        <taxon>Pseudomonadota</taxon>
        <taxon>Gammaproteobacteria</taxon>
        <taxon>Oceanospirillales</taxon>
        <taxon>Halomonadaceae</taxon>
        <taxon>Larsenimonas</taxon>
    </lineage>
</organism>
<sequence>MDERENLLVSVANEIKTYREEDLVEPTPEHVECWLNQFTPANQLPFLREFNHVIKQTFFTKENVQEFLRNLVGNKNLAGGNPREYWASANFLKIQQKGQSQKEMLKLFAKCLEDECGLNMDTCGTQGGDFIYLDDVIFSGGRVGQDLNAWIIHNAPQSAKIHVIVAAIHSSGGWFLSNKRLKKAIVKSGKKSISLIGVLYRLKIGNGKKILQKYFGR</sequence>
<keyword evidence="3" id="KW-1185">Reference proteome</keyword>
<name>A0AA42CY61_9GAMM</name>
<dbReference type="EMBL" id="JAPIVE010000003">
    <property type="protein sequence ID" value="MCX2524735.1"/>
    <property type="molecule type" value="Genomic_DNA"/>
</dbReference>
<reference evidence="2" key="1">
    <citation type="submission" date="2022-11" db="EMBL/GenBank/DDBJ databases">
        <title>Larsenimonas rhizosphaerae sp. nov., isolated from a tidal mudflat.</title>
        <authorList>
            <person name="Lee S.D."/>
            <person name="Kim I.S."/>
        </authorList>
    </citation>
    <scope>NUCLEOTIDE SEQUENCE</scope>
    <source>
        <strain evidence="2">GH2-1</strain>
    </source>
</reference>
<proteinExistence type="predicted"/>
<dbReference type="RefSeq" id="WP_265896423.1">
    <property type="nucleotide sequence ID" value="NZ_JAPIVE010000003.1"/>
</dbReference>
<dbReference type="InterPro" id="IPR056920">
    <property type="entry name" value="PRTase-CE"/>
</dbReference>
<accession>A0AA42CY61</accession>
<dbReference type="Pfam" id="PF24390">
    <property type="entry name" value="PRTase-CE"/>
    <property type="match status" value="1"/>
</dbReference>
<dbReference type="Proteomes" id="UP001165678">
    <property type="component" value="Unassembled WGS sequence"/>
</dbReference>
<evidence type="ECO:0000313" key="3">
    <source>
        <dbReference type="Proteomes" id="UP001165678"/>
    </source>
</evidence>
<comment type="caution">
    <text evidence="2">The sequence shown here is derived from an EMBL/GenBank/DDBJ whole genome shotgun (WGS) entry which is preliminary data.</text>
</comment>
<evidence type="ECO:0000259" key="1">
    <source>
        <dbReference type="Pfam" id="PF24390"/>
    </source>
</evidence>
<dbReference type="AlphaFoldDB" id="A0AA42CY61"/>
<protein>
    <recommendedName>
        <fullName evidence="1">PRTase-CE domain-containing protein</fullName>
    </recommendedName>
</protein>
<evidence type="ECO:0000313" key="2">
    <source>
        <dbReference type="EMBL" id="MCX2524735.1"/>
    </source>
</evidence>
<feature type="domain" description="PRTase-CE" evidence="1">
    <location>
        <begin position="31"/>
        <end position="185"/>
    </location>
</feature>